<dbReference type="Proteomes" id="UP000694396">
    <property type="component" value="Unplaced"/>
</dbReference>
<name>A0A8C3NUY2_9PASS</name>
<proteinExistence type="predicted"/>
<protein>
    <submittedName>
        <fullName evidence="2">Uncharacterized protein</fullName>
    </submittedName>
</protein>
<feature type="region of interest" description="Disordered" evidence="1">
    <location>
        <begin position="1"/>
        <end position="38"/>
    </location>
</feature>
<feature type="compositionally biased region" description="Acidic residues" evidence="1">
    <location>
        <begin position="1"/>
        <end position="12"/>
    </location>
</feature>
<dbReference type="Ensembl" id="ENSCRFT00000003410.1">
    <property type="protein sequence ID" value="ENSCRFP00000003279.1"/>
    <property type="gene ID" value="ENSCRFG00000002683.1"/>
</dbReference>
<evidence type="ECO:0000256" key="1">
    <source>
        <dbReference type="SAM" id="MobiDB-lite"/>
    </source>
</evidence>
<accession>A0A8C3NUY2</accession>
<evidence type="ECO:0000313" key="2">
    <source>
        <dbReference type="Ensembl" id="ENSCRFP00000003279.1"/>
    </source>
</evidence>
<dbReference type="AlphaFoldDB" id="A0A8C3NUY2"/>
<feature type="compositionally biased region" description="Basic and acidic residues" evidence="1">
    <location>
        <begin position="19"/>
        <end position="38"/>
    </location>
</feature>
<organism evidence="2 3">
    <name type="scientific">Cyanoderma ruficeps</name>
    <name type="common">rufous-capped babbler</name>
    <dbReference type="NCBI Taxonomy" id="181631"/>
    <lineage>
        <taxon>Eukaryota</taxon>
        <taxon>Metazoa</taxon>
        <taxon>Chordata</taxon>
        <taxon>Craniata</taxon>
        <taxon>Vertebrata</taxon>
        <taxon>Euteleostomi</taxon>
        <taxon>Archelosauria</taxon>
        <taxon>Archosauria</taxon>
        <taxon>Dinosauria</taxon>
        <taxon>Saurischia</taxon>
        <taxon>Theropoda</taxon>
        <taxon>Coelurosauria</taxon>
        <taxon>Aves</taxon>
        <taxon>Neognathae</taxon>
        <taxon>Neoaves</taxon>
        <taxon>Telluraves</taxon>
        <taxon>Australaves</taxon>
        <taxon>Passeriformes</taxon>
        <taxon>Sylvioidea</taxon>
        <taxon>Timaliidae</taxon>
        <taxon>Cyanoderma</taxon>
    </lineage>
</organism>
<keyword evidence="3" id="KW-1185">Reference proteome</keyword>
<reference evidence="2" key="2">
    <citation type="submission" date="2025-09" db="UniProtKB">
        <authorList>
            <consortium name="Ensembl"/>
        </authorList>
    </citation>
    <scope>IDENTIFICATION</scope>
</reference>
<evidence type="ECO:0000313" key="3">
    <source>
        <dbReference type="Proteomes" id="UP000694396"/>
    </source>
</evidence>
<reference evidence="2" key="1">
    <citation type="submission" date="2025-08" db="UniProtKB">
        <authorList>
            <consortium name="Ensembl"/>
        </authorList>
    </citation>
    <scope>IDENTIFICATION</scope>
</reference>
<sequence length="118" mass="12644">LGEEDVAVDDDGQAGHAGQDPDGHAGDAGHEHGAADARLHRVHDGQVAVDAQARQQEHAGVQVEAYPRRGQLAQTVAKRPLVLHGRVGSPEGQSYQKTQVGQCQVEEKDAFFIHVQGW</sequence>